<organism evidence="4 5">
    <name type="scientific">Candidatus Azambacteria bacterium RIFCSPHIGHO2_01_46_10</name>
    <dbReference type="NCBI Taxonomy" id="1797293"/>
    <lineage>
        <taxon>Bacteria</taxon>
        <taxon>Candidatus Azamiibacteriota</taxon>
    </lineage>
</organism>
<dbReference type="PANTHER" id="PTHR47505:SF1">
    <property type="entry name" value="DNA UTILIZATION PROTEIN YHGH"/>
    <property type="match status" value="1"/>
</dbReference>
<dbReference type="PANTHER" id="PTHR47505">
    <property type="entry name" value="DNA UTILIZATION PROTEIN YHGH"/>
    <property type="match status" value="1"/>
</dbReference>
<dbReference type="Pfam" id="PF18912">
    <property type="entry name" value="DZR_2"/>
    <property type="match status" value="1"/>
</dbReference>
<evidence type="ECO:0000313" key="4">
    <source>
        <dbReference type="EMBL" id="OGD35975.1"/>
    </source>
</evidence>
<dbReference type="Gene3D" id="3.40.50.2020">
    <property type="match status" value="1"/>
</dbReference>
<name>A0A1F5BZD8_9BACT</name>
<dbReference type="Pfam" id="PF00156">
    <property type="entry name" value="Pribosyltran"/>
    <property type="match status" value="1"/>
</dbReference>
<gene>
    <name evidence="4" type="ORF">A2W39_00130</name>
</gene>
<dbReference type="CDD" id="cd06223">
    <property type="entry name" value="PRTases_typeI"/>
    <property type="match status" value="1"/>
</dbReference>
<dbReference type="SUPFAM" id="SSF53271">
    <property type="entry name" value="PRTase-like"/>
    <property type="match status" value="1"/>
</dbReference>
<protein>
    <recommendedName>
        <fullName evidence="6">Phosphoribosyltransferase domain-containing protein</fullName>
    </recommendedName>
</protein>
<evidence type="ECO:0000256" key="1">
    <source>
        <dbReference type="ARBA" id="ARBA00008007"/>
    </source>
</evidence>
<dbReference type="Proteomes" id="UP000178395">
    <property type="component" value="Unassembled WGS sequence"/>
</dbReference>
<evidence type="ECO:0000259" key="2">
    <source>
        <dbReference type="Pfam" id="PF00156"/>
    </source>
</evidence>
<dbReference type="InterPro" id="IPR051910">
    <property type="entry name" value="ComF/GntX_DNA_util-trans"/>
</dbReference>
<dbReference type="InterPro" id="IPR029057">
    <property type="entry name" value="PRTase-like"/>
</dbReference>
<evidence type="ECO:0000313" key="5">
    <source>
        <dbReference type="Proteomes" id="UP000178395"/>
    </source>
</evidence>
<sequence>MNFLLFKNFALELLFPSRCLACQKDTSSAPVDEKPLCRDCFKKIPVNSGFFCPNCLNRSFDGNACQSCRGKSPLKRLLIASDYDNEIVKKIILAYKYDFIKDLSRTLRNLIVKYLAQLNFPIDANFTLIAVPLHKKREKYRGFNQSAMLAELLAEHFKLPILNDVLIRGRDTQPQTECVHPKERKENIRGAFECARPEEVKGKKIILVDDVLTTGATLRECAQVLRRAGAKEIWGLAAAKG</sequence>
<evidence type="ECO:0000259" key="3">
    <source>
        <dbReference type="Pfam" id="PF18912"/>
    </source>
</evidence>
<feature type="domain" description="Double zinc ribbon" evidence="3">
    <location>
        <begin position="10"/>
        <end position="69"/>
    </location>
</feature>
<dbReference type="EMBL" id="MEYJ01000011">
    <property type="protein sequence ID" value="OGD35975.1"/>
    <property type="molecule type" value="Genomic_DNA"/>
</dbReference>
<comment type="caution">
    <text evidence="4">The sequence shown here is derived from an EMBL/GenBank/DDBJ whole genome shotgun (WGS) entry which is preliminary data.</text>
</comment>
<accession>A0A1F5BZD8</accession>
<dbReference type="InterPro" id="IPR000836">
    <property type="entry name" value="PRTase_dom"/>
</dbReference>
<feature type="domain" description="Phosphoribosyltransferase" evidence="2">
    <location>
        <begin position="146"/>
        <end position="233"/>
    </location>
</feature>
<comment type="similarity">
    <text evidence="1">Belongs to the ComF/GntX family.</text>
</comment>
<dbReference type="AlphaFoldDB" id="A0A1F5BZD8"/>
<reference evidence="4 5" key="1">
    <citation type="journal article" date="2016" name="Nat. Commun.">
        <title>Thousands of microbial genomes shed light on interconnected biogeochemical processes in an aquifer system.</title>
        <authorList>
            <person name="Anantharaman K."/>
            <person name="Brown C.T."/>
            <person name="Hug L.A."/>
            <person name="Sharon I."/>
            <person name="Castelle C.J."/>
            <person name="Probst A.J."/>
            <person name="Thomas B.C."/>
            <person name="Singh A."/>
            <person name="Wilkins M.J."/>
            <person name="Karaoz U."/>
            <person name="Brodie E.L."/>
            <person name="Williams K.H."/>
            <person name="Hubbard S.S."/>
            <person name="Banfield J.F."/>
        </authorList>
    </citation>
    <scope>NUCLEOTIDE SEQUENCE [LARGE SCALE GENOMIC DNA]</scope>
</reference>
<dbReference type="InterPro" id="IPR044005">
    <property type="entry name" value="DZR_2"/>
</dbReference>
<proteinExistence type="inferred from homology"/>
<evidence type="ECO:0008006" key="6">
    <source>
        <dbReference type="Google" id="ProtNLM"/>
    </source>
</evidence>